<evidence type="ECO:0000256" key="1">
    <source>
        <dbReference type="SAM" id="Phobius"/>
    </source>
</evidence>
<dbReference type="GO" id="GO:0005886">
    <property type="term" value="C:plasma membrane"/>
    <property type="evidence" value="ECO:0007669"/>
    <property type="project" value="TreeGrafter"/>
</dbReference>
<evidence type="ECO:0000313" key="4">
    <source>
        <dbReference type="Proteomes" id="UP000198824"/>
    </source>
</evidence>
<feature type="transmembrane region" description="Helical" evidence="1">
    <location>
        <begin position="43"/>
        <end position="62"/>
    </location>
</feature>
<organism evidence="3 4">
    <name type="scientific">Sphingomonas jatrophae</name>
    <dbReference type="NCBI Taxonomy" id="1166337"/>
    <lineage>
        <taxon>Bacteria</taxon>
        <taxon>Pseudomonadati</taxon>
        <taxon>Pseudomonadota</taxon>
        <taxon>Alphaproteobacteria</taxon>
        <taxon>Sphingomonadales</taxon>
        <taxon>Sphingomonadaceae</taxon>
        <taxon>Sphingomonas</taxon>
    </lineage>
</organism>
<feature type="domain" description="VTT" evidence="2">
    <location>
        <begin position="34"/>
        <end position="144"/>
    </location>
</feature>
<reference evidence="3 4" key="1">
    <citation type="submission" date="2016-10" db="EMBL/GenBank/DDBJ databases">
        <authorList>
            <person name="de Groot N.N."/>
        </authorList>
    </citation>
    <scope>NUCLEOTIDE SEQUENCE [LARGE SCALE GENOMIC DNA]</scope>
    <source>
        <strain evidence="3 4">S5-249</strain>
    </source>
</reference>
<dbReference type="AlphaFoldDB" id="A0A1I6L2B3"/>
<sequence>MIDLAAFVARYGVAAVALGAGLEGEAAVLTGGVLAATGLFQPLAVGIAAFAGSATADQLLFLGGRRGRSTRFVEAVRAKPAFARVLGWIEARPLAFVIAFRFIYGCRVAGPVALGVSAVPARLFVPLNLLSAALWAALFTFLGWRFGPLVEPFLKRLFGHAPLALAVLAGAVLIGGGALLLRRHFKQS</sequence>
<gene>
    <name evidence="3" type="ORF">SAMN05192580_2154</name>
</gene>
<proteinExistence type="predicted"/>
<evidence type="ECO:0000313" key="3">
    <source>
        <dbReference type="EMBL" id="SFR97350.1"/>
    </source>
</evidence>
<dbReference type="PANTHER" id="PTHR42709">
    <property type="entry name" value="ALKALINE PHOSPHATASE LIKE PROTEIN"/>
    <property type="match status" value="1"/>
</dbReference>
<feature type="transmembrane region" description="Helical" evidence="1">
    <location>
        <begin position="158"/>
        <end position="181"/>
    </location>
</feature>
<feature type="transmembrane region" description="Helical" evidence="1">
    <location>
        <begin position="123"/>
        <end position="146"/>
    </location>
</feature>
<keyword evidence="4" id="KW-1185">Reference proteome</keyword>
<dbReference type="Proteomes" id="UP000198824">
    <property type="component" value="Unassembled WGS sequence"/>
</dbReference>
<dbReference type="Pfam" id="PF09335">
    <property type="entry name" value="VTT_dom"/>
    <property type="match status" value="1"/>
</dbReference>
<accession>A0A1I6L2B3</accession>
<name>A0A1I6L2B3_9SPHN</name>
<dbReference type="OrthoDB" id="948134at2"/>
<dbReference type="STRING" id="1166337.SAMN05192580_2154"/>
<dbReference type="RefSeq" id="WP_093314433.1">
    <property type="nucleotide sequence ID" value="NZ_FOZG01000002.1"/>
</dbReference>
<keyword evidence="1" id="KW-1133">Transmembrane helix</keyword>
<dbReference type="InterPro" id="IPR051311">
    <property type="entry name" value="DedA_domain"/>
</dbReference>
<dbReference type="PANTHER" id="PTHR42709:SF2">
    <property type="entry name" value="INNER MEMBRANE PROTEIN YOHD"/>
    <property type="match status" value="1"/>
</dbReference>
<dbReference type="InterPro" id="IPR032816">
    <property type="entry name" value="VTT_dom"/>
</dbReference>
<keyword evidence="1" id="KW-0472">Membrane</keyword>
<dbReference type="EMBL" id="FOZG01000002">
    <property type="protein sequence ID" value="SFR97350.1"/>
    <property type="molecule type" value="Genomic_DNA"/>
</dbReference>
<protein>
    <submittedName>
        <fullName evidence="3">Membrane protein DedA, SNARE-associated domain</fullName>
    </submittedName>
</protein>
<keyword evidence="1" id="KW-0812">Transmembrane</keyword>
<evidence type="ECO:0000259" key="2">
    <source>
        <dbReference type="Pfam" id="PF09335"/>
    </source>
</evidence>